<protein>
    <submittedName>
        <fullName evidence="2">Uncharacterized protein</fullName>
    </submittedName>
</protein>
<accession>A0A0D3L283</accession>
<evidence type="ECO:0000313" key="3">
    <source>
        <dbReference type="Proteomes" id="UP000013827"/>
    </source>
</evidence>
<evidence type="ECO:0000256" key="1">
    <source>
        <dbReference type="SAM" id="MobiDB-lite"/>
    </source>
</evidence>
<dbReference type="KEGG" id="ehx:EMIHUDRAFT_349407"/>
<organism evidence="2 3">
    <name type="scientific">Emiliania huxleyi (strain CCMP1516)</name>
    <dbReference type="NCBI Taxonomy" id="280463"/>
    <lineage>
        <taxon>Eukaryota</taxon>
        <taxon>Haptista</taxon>
        <taxon>Haptophyta</taxon>
        <taxon>Prymnesiophyceae</taxon>
        <taxon>Isochrysidales</taxon>
        <taxon>Noelaerhabdaceae</taxon>
        <taxon>Emiliania</taxon>
    </lineage>
</organism>
<sequence>MSRPSSRGASSEPGSQPSTPRNLPSPKDYTAAASEASEFVETCKRSVQSLKAAQEAHARAVGLVASLCVRGASLASGEVPAGDWPVSQPSFEAQQPALETAQELQRAAALLIEWQSRAAEAEAPLDALVATLNTFLASGVAACSARAATYEAAHREHAQSLTKLQGKADKRKLPALQQIEVEAKAKASHAASGAGEALALLRRDMQTAVLNTARSIGGSQLTLHARGLEQHSRALQALPGSK</sequence>
<dbReference type="HOGENOM" id="CLU_1149007_0_0_1"/>
<dbReference type="EnsemblProtists" id="EOD25421">
    <property type="protein sequence ID" value="EOD25421"/>
    <property type="gene ID" value="EMIHUDRAFT_443656"/>
</dbReference>
<feature type="region of interest" description="Disordered" evidence="1">
    <location>
        <begin position="1"/>
        <end position="35"/>
    </location>
</feature>
<keyword evidence="3" id="KW-1185">Reference proteome</keyword>
<dbReference type="RefSeq" id="XP_005794547.1">
    <property type="nucleotide sequence ID" value="XM_005794490.1"/>
</dbReference>
<dbReference type="KEGG" id="ehx:EMIHUDRAFT_443656"/>
<evidence type="ECO:0000313" key="2">
    <source>
        <dbReference type="EnsemblProtists" id="EOD42118"/>
    </source>
</evidence>
<dbReference type="AlphaFoldDB" id="A0A0D3L283"/>
<reference evidence="3" key="1">
    <citation type="journal article" date="2013" name="Nature">
        <title>Pan genome of the phytoplankton Emiliania underpins its global distribution.</title>
        <authorList>
            <person name="Read B.A."/>
            <person name="Kegel J."/>
            <person name="Klute M.J."/>
            <person name="Kuo A."/>
            <person name="Lefebvre S.C."/>
            <person name="Maumus F."/>
            <person name="Mayer C."/>
            <person name="Miller J."/>
            <person name="Monier A."/>
            <person name="Salamov A."/>
            <person name="Young J."/>
            <person name="Aguilar M."/>
            <person name="Claverie J.M."/>
            <person name="Frickenhaus S."/>
            <person name="Gonzalez K."/>
            <person name="Herman E.K."/>
            <person name="Lin Y.C."/>
            <person name="Napier J."/>
            <person name="Ogata H."/>
            <person name="Sarno A.F."/>
            <person name="Shmutz J."/>
            <person name="Schroeder D."/>
            <person name="de Vargas C."/>
            <person name="Verret F."/>
            <person name="von Dassow P."/>
            <person name="Valentin K."/>
            <person name="Van de Peer Y."/>
            <person name="Wheeler G."/>
            <person name="Dacks J.B."/>
            <person name="Delwiche C.F."/>
            <person name="Dyhrman S.T."/>
            <person name="Glockner G."/>
            <person name="John U."/>
            <person name="Richards T."/>
            <person name="Worden A.Z."/>
            <person name="Zhang X."/>
            <person name="Grigoriev I.V."/>
            <person name="Allen A.E."/>
            <person name="Bidle K."/>
            <person name="Borodovsky M."/>
            <person name="Bowler C."/>
            <person name="Brownlee C."/>
            <person name="Cock J.M."/>
            <person name="Elias M."/>
            <person name="Gladyshev V.N."/>
            <person name="Groth M."/>
            <person name="Guda C."/>
            <person name="Hadaegh A."/>
            <person name="Iglesias-Rodriguez M.D."/>
            <person name="Jenkins J."/>
            <person name="Jones B.M."/>
            <person name="Lawson T."/>
            <person name="Leese F."/>
            <person name="Lindquist E."/>
            <person name="Lobanov A."/>
            <person name="Lomsadze A."/>
            <person name="Malik S.B."/>
            <person name="Marsh M.E."/>
            <person name="Mackinder L."/>
            <person name="Mock T."/>
            <person name="Mueller-Roeber B."/>
            <person name="Pagarete A."/>
            <person name="Parker M."/>
            <person name="Probert I."/>
            <person name="Quesneville H."/>
            <person name="Raines C."/>
            <person name="Rensing S.A."/>
            <person name="Riano-Pachon D.M."/>
            <person name="Richier S."/>
            <person name="Rokitta S."/>
            <person name="Shiraiwa Y."/>
            <person name="Soanes D.M."/>
            <person name="van der Giezen M."/>
            <person name="Wahlund T.M."/>
            <person name="Williams B."/>
            <person name="Wilson W."/>
            <person name="Wolfe G."/>
            <person name="Wurch L.L."/>
        </authorList>
    </citation>
    <scope>NUCLEOTIDE SEQUENCE</scope>
</reference>
<proteinExistence type="predicted"/>
<dbReference type="PaxDb" id="2903-EOD25421"/>
<reference evidence="2" key="2">
    <citation type="submission" date="2024-10" db="UniProtKB">
        <authorList>
            <consortium name="EnsemblProtists"/>
        </authorList>
    </citation>
    <scope>IDENTIFICATION</scope>
</reference>
<dbReference type="Proteomes" id="UP000013827">
    <property type="component" value="Unassembled WGS sequence"/>
</dbReference>
<name>A0A0D3L283_EMIH1</name>
<dbReference type="RefSeq" id="XP_005777850.1">
    <property type="nucleotide sequence ID" value="XM_005777793.1"/>
</dbReference>
<feature type="compositionally biased region" description="Polar residues" evidence="1">
    <location>
        <begin position="1"/>
        <end position="22"/>
    </location>
</feature>
<dbReference type="GeneID" id="17270966"/>
<dbReference type="GeneID" id="17287388"/>
<dbReference type="EnsemblProtists" id="EOD42118">
    <property type="protein sequence ID" value="EOD42118"/>
    <property type="gene ID" value="EMIHUDRAFT_349407"/>
</dbReference>